<evidence type="ECO:0000259" key="14">
    <source>
        <dbReference type="Pfam" id="PF14748"/>
    </source>
</evidence>
<feature type="domain" description="Pyrroline-5-carboxylate reductase catalytic N-terminal" evidence="13">
    <location>
        <begin position="6"/>
        <end position="100"/>
    </location>
</feature>
<dbReference type="InterPro" id="IPR008927">
    <property type="entry name" value="6-PGluconate_DH-like_C_sf"/>
</dbReference>
<dbReference type="InterPro" id="IPR000304">
    <property type="entry name" value="Pyrroline-COOH_reductase"/>
</dbReference>
<evidence type="ECO:0000256" key="11">
    <source>
        <dbReference type="NCBIfam" id="TIGR00112"/>
    </source>
</evidence>
<evidence type="ECO:0000313" key="15">
    <source>
        <dbReference type="EMBL" id="RRJ82707.1"/>
    </source>
</evidence>
<gene>
    <name evidence="10" type="primary">proC</name>
    <name evidence="15" type="ORF">D0544_12675</name>
</gene>
<evidence type="ECO:0000256" key="8">
    <source>
        <dbReference type="ARBA" id="ARBA00050547"/>
    </source>
</evidence>
<dbReference type="Gene3D" id="1.10.3730.10">
    <property type="entry name" value="ProC C-terminal domain-like"/>
    <property type="match status" value="1"/>
</dbReference>
<evidence type="ECO:0000256" key="1">
    <source>
        <dbReference type="ARBA" id="ARBA00005205"/>
    </source>
</evidence>
<evidence type="ECO:0000256" key="2">
    <source>
        <dbReference type="ARBA" id="ARBA00005525"/>
    </source>
</evidence>
<dbReference type="PIRSF" id="PIRSF000193">
    <property type="entry name" value="Pyrrol-5-carb_rd"/>
    <property type="match status" value="1"/>
</dbReference>
<proteinExistence type="inferred from homology"/>
<dbReference type="HAMAP" id="MF_01925">
    <property type="entry name" value="P5C_reductase"/>
    <property type="match status" value="1"/>
</dbReference>
<evidence type="ECO:0000256" key="10">
    <source>
        <dbReference type="HAMAP-Rule" id="MF_01925"/>
    </source>
</evidence>
<evidence type="ECO:0000313" key="16">
    <source>
        <dbReference type="Proteomes" id="UP000280792"/>
    </source>
</evidence>
<keyword evidence="4 10" id="KW-0028">Amino-acid biosynthesis</keyword>
<keyword evidence="6 10" id="KW-0521">NADP</keyword>
<feature type="binding site" evidence="12">
    <location>
        <begin position="9"/>
        <end position="14"/>
    </location>
    <ligand>
        <name>NADP(+)</name>
        <dbReference type="ChEBI" id="CHEBI:58349"/>
    </ligand>
</feature>
<comment type="catalytic activity">
    <reaction evidence="9 10">
        <text>L-proline + NADP(+) = (S)-1-pyrroline-5-carboxylate + NADPH + 2 H(+)</text>
        <dbReference type="Rhea" id="RHEA:14109"/>
        <dbReference type="ChEBI" id="CHEBI:15378"/>
        <dbReference type="ChEBI" id="CHEBI:17388"/>
        <dbReference type="ChEBI" id="CHEBI:57783"/>
        <dbReference type="ChEBI" id="CHEBI:58349"/>
        <dbReference type="ChEBI" id="CHEBI:60039"/>
        <dbReference type="EC" id="1.5.1.2"/>
    </reaction>
</comment>
<dbReference type="RefSeq" id="WP_125016694.1">
    <property type="nucleotide sequence ID" value="NZ_QWEZ01000002.1"/>
</dbReference>
<dbReference type="SUPFAM" id="SSF51735">
    <property type="entry name" value="NAD(P)-binding Rossmann-fold domains"/>
    <property type="match status" value="1"/>
</dbReference>
<keyword evidence="3 10" id="KW-0963">Cytoplasm</keyword>
<dbReference type="EMBL" id="QWEZ01000002">
    <property type="protein sequence ID" value="RRJ82707.1"/>
    <property type="molecule type" value="Genomic_DNA"/>
</dbReference>
<dbReference type="GO" id="GO:0005737">
    <property type="term" value="C:cytoplasm"/>
    <property type="evidence" value="ECO:0007669"/>
    <property type="project" value="UniProtKB-SubCell"/>
</dbReference>
<dbReference type="Proteomes" id="UP000280792">
    <property type="component" value="Unassembled WGS sequence"/>
</dbReference>
<evidence type="ECO:0000256" key="5">
    <source>
        <dbReference type="ARBA" id="ARBA00022650"/>
    </source>
</evidence>
<comment type="function">
    <text evidence="10">Catalyzes the reduction of 1-pyrroline-5-carboxylate (PCA) to L-proline.</text>
</comment>
<feature type="binding site" evidence="12">
    <location>
        <position position="36"/>
    </location>
    <ligand>
        <name>NADP(+)</name>
        <dbReference type="ChEBI" id="CHEBI:58349"/>
    </ligand>
</feature>
<evidence type="ECO:0000256" key="4">
    <source>
        <dbReference type="ARBA" id="ARBA00022605"/>
    </source>
</evidence>
<dbReference type="AlphaFoldDB" id="A0A3P3VK69"/>
<evidence type="ECO:0000256" key="12">
    <source>
        <dbReference type="PIRSR" id="PIRSR000193-1"/>
    </source>
</evidence>
<dbReference type="Pfam" id="PF03807">
    <property type="entry name" value="F420_oxidored"/>
    <property type="match status" value="1"/>
</dbReference>
<feature type="binding site" evidence="12">
    <location>
        <position position="57"/>
    </location>
    <ligand>
        <name>NADPH</name>
        <dbReference type="ChEBI" id="CHEBI:57783"/>
    </ligand>
</feature>
<comment type="similarity">
    <text evidence="2 10">Belongs to the pyrroline-5-carboxylate reductase family.</text>
</comment>
<evidence type="ECO:0000259" key="13">
    <source>
        <dbReference type="Pfam" id="PF03807"/>
    </source>
</evidence>
<comment type="catalytic activity">
    <reaction evidence="8 10">
        <text>L-proline + NAD(+) = (S)-1-pyrroline-5-carboxylate + NADH + 2 H(+)</text>
        <dbReference type="Rhea" id="RHEA:14105"/>
        <dbReference type="ChEBI" id="CHEBI:15378"/>
        <dbReference type="ChEBI" id="CHEBI:17388"/>
        <dbReference type="ChEBI" id="CHEBI:57540"/>
        <dbReference type="ChEBI" id="CHEBI:57945"/>
        <dbReference type="ChEBI" id="CHEBI:60039"/>
        <dbReference type="EC" id="1.5.1.2"/>
    </reaction>
</comment>
<dbReference type="UniPathway" id="UPA00098">
    <property type="reaction ID" value="UER00361"/>
</dbReference>
<dbReference type="InterPro" id="IPR028939">
    <property type="entry name" value="P5C_Rdtase_cat_N"/>
</dbReference>
<evidence type="ECO:0000256" key="6">
    <source>
        <dbReference type="ARBA" id="ARBA00022857"/>
    </source>
</evidence>
<reference evidence="15 16" key="1">
    <citation type="submission" date="2018-08" db="EMBL/GenBank/DDBJ databases">
        <authorList>
            <person name="Khan S.A."/>
        </authorList>
    </citation>
    <scope>NUCLEOTIDE SEQUENCE [LARGE SCALE GENOMIC DNA]</scope>
    <source>
        <strain evidence="15 16">GTF-13</strain>
    </source>
</reference>
<dbReference type="SUPFAM" id="SSF48179">
    <property type="entry name" value="6-phosphogluconate dehydrogenase C-terminal domain-like"/>
    <property type="match status" value="1"/>
</dbReference>
<dbReference type="GO" id="GO:0055129">
    <property type="term" value="P:L-proline biosynthetic process"/>
    <property type="evidence" value="ECO:0007669"/>
    <property type="project" value="UniProtKB-UniRule"/>
</dbReference>
<dbReference type="NCBIfam" id="TIGR00112">
    <property type="entry name" value="proC"/>
    <property type="match status" value="1"/>
</dbReference>
<dbReference type="FunFam" id="3.40.50.720:FF:000105">
    <property type="entry name" value="Pyrroline-5-carboxylate reductase"/>
    <property type="match status" value="1"/>
</dbReference>
<dbReference type="Pfam" id="PF14748">
    <property type="entry name" value="P5CR_dimer"/>
    <property type="match status" value="1"/>
</dbReference>
<keyword evidence="7 10" id="KW-0560">Oxidoreductase</keyword>
<dbReference type="InterPro" id="IPR036291">
    <property type="entry name" value="NAD(P)-bd_dom_sf"/>
</dbReference>
<organism evidence="15 16">
    <name type="scientific">Aestuariirhabdus litorea</name>
    <dbReference type="NCBI Taxonomy" id="2528527"/>
    <lineage>
        <taxon>Bacteria</taxon>
        <taxon>Pseudomonadati</taxon>
        <taxon>Pseudomonadota</taxon>
        <taxon>Gammaproteobacteria</taxon>
        <taxon>Oceanospirillales</taxon>
        <taxon>Aestuariirhabdaceae</taxon>
        <taxon>Aestuariirhabdus</taxon>
    </lineage>
</organism>
<dbReference type="PANTHER" id="PTHR11645:SF0">
    <property type="entry name" value="PYRROLINE-5-CARBOXYLATE REDUCTASE 3"/>
    <property type="match status" value="1"/>
</dbReference>
<evidence type="ECO:0000256" key="3">
    <source>
        <dbReference type="ARBA" id="ARBA00022490"/>
    </source>
</evidence>
<comment type="subcellular location">
    <subcellularLocation>
        <location evidence="10">Cytoplasm</location>
    </subcellularLocation>
</comment>
<protein>
    <recommendedName>
        <fullName evidence="10 11">Pyrroline-5-carboxylate reductase</fullName>
        <shortName evidence="10">P5C reductase</shortName>
        <shortName evidence="10">P5CR</shortName>
        <ecNumber evidence="10 11">1.5.1.2</ecNumber>
    </recommendedName>
    <alternativeName>
        <fullName evidence="10">PCA reductase</fullName>
    </alternativeName>
</protein>
<keyword evidence="5 10" id="KW-0641">Proline biosynthesis</keyword>
<comment type="pathway">
    <text evidence="1 10">Amino-acid biosynthesis; L-proline biosynthesis; L-proline from L-glutamate 5-semialdehyde: step 1/1.</text>
</comment>
<accession>A0A3P3VK69</accession>
<feature type="domain" description="Pyrroline-5-carboxylate reductase dimerisation" evidence="14">
    <location>
        <begin position="164"/>
        <end position="268"/>
    </location>
</feature>
<dbReference type="GO" id="GO:0004735">
    <property type="term" value="F:pyrroline-5-carboxylate reductase activity"/>
    <property type="evidence" value="ECO:0007669"/>
    <property type="project" value="UniProtKB-UniRule"/>
</dbReference>
<reference evidence="15 16" key="2">
    <citation type="submission" date="2018-12" db="EMBL/GenBank/DDBJ databases">
        <title>Simiduia agarivorans gen. nov., sp. nov., a marine, agarolytic bacterium isolated from shallow coastal water from Keelung, Taiwan.</title>
        <authorList>
            <person name="Shieh W.Y."/>
        </authorList>
    </citation>
    <scope>NUCLEOTIDE SEQUENCE [LARGE SCALE GENOMIC DNA]</scope>
    <source>
        <strain evidence="15 16">GTF-13</strain>
    </source>
</reference>
<name>A0A3P3VK69_9GAMM</name>
<dbReference type="PANTHER" id="PTHR11645">
    <property type="entry name" value="PYRROLINE-5-CARBOXYLATE REDUCTASE"/>
    <property type="match status" value="1"/>
</dbReference>
<dbReference type="FunFam" id="1.10.3730.10:FF:000001">
    <property type="entry name" value="Pyrroline-5-carboxylate reductase"/>
    <property type="match status" value="1"/>
</dbReference>
<dbReference type="InterPro" id="IPR029036">
    <property type="entry name" value="P5CR_dimer"/>
</dbReference>
<keyword evidence="16" id="KW-1185">Reference proteome</keyword>
<evidence type="ECO:0000256" key="7">
    <source>
        <dbReference type="ARBA" id="ARBA00023002"/>
    </source>
</evidence>
<evidence type="ECO:0000256" key="9">
    <source>
        <dbReference type="ARBA" id="ARBA00052690"/>
    </source>
</evidence>
<dbReference type="Gene3D" id="3.40.50.720">
    <property type="entry name" value="NAD(P)-binding Rossmann-like Domain"/>
    <property type="match status" value="1"/>
</dbReference>
<comment type="caution">
    <text evidence="15">The sequence shown here is derived from an EMBL/GenBank/DDBJ whole genome shotgun (WGS) entry which is preliminary data.</text>
</comment>
<sequence>MTQPTLAFIGAGNMSQAIFGGLIQQGYDAARIWGSTRTPEKLEQLKARYGIQTSTDNTELVRQADVVILGVKPQGMQALLKELSETLQQRRPLIISVAAGITVEALDRWSGGGLPIIRSMPNTPSLVGTGACGLFANAVVTAEQREIASSLFAAVGILSWVDREALIDAVIAVSGSGPAYYFMMMEAMIAAGEKLGLSRESATELTLQTALGAARMAQESDVDAGELKRRVMSPGGTTEQAIRTFEQGGLPQLVESAMGRCHARAAEMAAELTK</sequence>
<dbReference type="EC" id="1.5.1.2" evidence="10 11"/>